<dbReference type="InterPro" id="IPR050351">
    <property type="entry name" value="BphY/WalK/GraS-like"/>
</dbReference>
<keyword evidence="11" id="KW-1185">Reference proteome</keyword>
<feature type="domain" description="Histidine kinase" evidence="9">
    <location>
        <begin position="345"/>
        <end position="533"/>
    </location>
</feature>
<dbReference type="InterPro" id="IPR036097">
    <property type="entry name" value="HisK_dim/P_sf"/>
</dbReference>
<evidence type="ECO:0000259" key="9">
    <source>
        <dbReference type="PROSITE" id="PS50109"/>
    </source>
</evidence>
<evidence type="ECO:0000313" key="10">
    <source>
        <dbReference type="EMBL" id="MCC2176228.1"/>
    </source>
</evidence>
<dbReference type="Gene3D" id="1.10.287.130">
    <property type="match status" value="1"/>
</dbReference>
<keyword evidence="8" id="KW-0472">Membrane</keyword>
<keyword evidence="8" id="KW-1133">Transmembrane helix</keyword>
<dbReference type="PANTHER" id="PTHR45453:SF1">
    <property type="entry name" value="PHOSPHATE REGULON SENSOR PROTEIN PHOR"/>
    <property type="match status" value="1"/>
</dbReference>
<gene>
    <name evidence="10" type="ORF">LKD22_03665</name>
</gene>
<dbReference type="GO" id="GO:0016036">
    <property type="term" value="P:cellular response to phosphate starvation"/>
    <property type="evidence" value="ECO:0007669"/>
    <property type="project" value="TreeGrafter"/>
</dbReference>
<dbReference type="InterPro" id="IPR003661">
    <property type="entry name" value="HisK_dim/P_dom"/>
</dbReference>
<dbReference type="AlphaFoldDB" id="A0AAW4W230"/>
<feature type="transmembrane region" description="Helical" evidence="8">
    <location>
        <begin position="303"/>
        <end position="324"/>
    </location>
</feature>
<keyword evidence="7" id="KW-0902">Two-component regulatory system</keyword>
<dbReference type="SMART" id="SM00388">
    <property type="entry name" value="HisKA"/>
    <property type="match status" value="1"/>
</dbReference>
<feature type="transmembrane region" description="Helical" evidence="8">
    <location>
        <begin position="12"/>
        <end position="34"/>
    </location>
</feature>
<dbReference type="CDD" id="cd00082">
    <property type="entry name" value="HisKA"/>
    <property type="match status" value="1"/>
</dbReference>
<evidence type="ECO:0000256" key="3">
    <source>
        <dbReference type="ARBA" id="ARBA00012438"/>
    </source>
</evidence>
<accession>A0AAW4W230</accession>
<dbReference type="SUPFAM" id="SSF47384">
    <property type="entry name" value="Homodimeric domain of signal transducing histidine kinase"/>
    <property type="match status" value="1"/>
</dbReference>
<dbReference type="GO" id="GO:0000155">
    <property type="term" value="F:phosphorelay sensor kinase activity"/>
    <property type="evidence" value="ECO:0007669"/>
    <property type="project" value="InterPro"/>
</dbReference>
<dbReference type="Pfam" id="PF00512">
    <property type="entry name" value="HisKA"/>
    <property type="match status" value="1"/>
</dbReference>
<dbReference type="GeneID" id="98659091"/>
<evidence type="ECO:0000313" key="11">
    <source>
        <dbReference type="Proteomes" id="UP001298753"/>
    </source>
</evidence>
<keyword evidence="8" id="KW-0812">Transmembrane</keyword>
<dbReference type="InterPro" id="IPR003594">
    <property type="entry name" value="HATPase_dom"/>
</dbReference>
<dbReference type="RefSeq" id="WP_227600266.1">
    <property type="nucleotide sequence ID" value="NZ_JAJEPX010000006.1"/>
</dbReference>
<evidence type="ECO:0000256" key="4">
    <source>
        <dbReference type="ARBA" id="ARBA00022553"/>
    </source>
</evidence>
<organism evidence="10 11">
    <name type="scientific">Agathobaculum butyriciproducens</name>
    <dbReference type="NCBI Taxonomy" id="1628085"/>
    <lineage>
        <taxon>Bacteria</taxon>
        <taxon>Bacillati</taxon>
        <taxon>Bacillota</taxon>
        <taxon>Clostridia</taxon>
        <taxon>Eubacteriales</taxon>
        <taxon>Butyricicoccaceae</taxon>
        <taxon>Agathobaculum</taxon>
    </lineage>
</organism>
<dbReference type="InterPro" id="IPR036890">
    <property type="entry name" value="HATPase_C_sf"/>
</dbReference>
<comment type="caution">
    <text evidence="10">The sequence shown here is derived from an EMBL/GenBank/DDBJ whole genome shotgun (WGS) entry which is preliminary data.</text>
</comment>
<dbReference type="Proteomes" id="UP001298753">
    <property type="component" value="Unassembled WGS sequence"/>
</dbReference>
<evidence type="ECO:0000256" key="2">
    <source>
        <dbReference type="ARBA" id="ARBA00004370"/>
    </source>
</evidence>
<evidence type="ECO:0000256" key="5">
    <source>
        <dbReference type="ARBA" id="ARBA00022679"/>
    </source>
</evidence>
<keyword evidence="4" id="KW-0597">Phosphoprotein</keyword>
<dbReference type="EC" id="2.7.13.3" evidence="3"/>
<protein>
    <recommendedName>
        <fullName evidence="3">histidine kinase</fullName>
        <ecNumber evidence="3">2.7.13.3</ecNumber>
    </recommendedName>
</protein>
<dbReference type="Pfam" id="PF02518">
    <property type="entry name" value="HATPase_c"/>
    <property type="match status" value="1"/>
</dbReference>
<dbReference type="Gene3D" id="3.30.565.10">
    <property type="entry name" value="Histidine kinase-like ATPase, C-terminal domain"/>
    <property type="match status" value="1"/>
</dbReference>
<comment type="catalytic activity">
    <reaction evidence="1">
        <text>ATP + protein L-histidine = ADP + protein N-phospho-L-histidine.</text>
        <dbReference type="EC" id="2.7.13.3"/>
    </reaction>
</comment>
<dbReference type="SUPFAM" id="SSF55874">
    <property type="entry name" value="ATPase domain of HSP90 chaperone/DNA topoisomerase II/histidine kinase"/>
    <property type="match status" value="1"/>
</dbReference>
<dbReference type="GO" id="GO:0005886">
    <property type="term" value="C:plasma membrane"/>
    <property type="evidence" value="ECO:0007669"/>
    <property type="project" value="TreeGrafter"/>
</dbReference>
<comment type="subcellular location">
    <subcellularLocation>
        <location evidence="2">Membrane</location>
    </subcellularLocation>
</comment>
<name>A0AAW4W230_9FIRM</name>
<evidence type="ECO:0000256" key="1">
    <source>
        <dbReference type="ARBA" id="ARBA00000085"/>
    </source>
</evidence>
<sequence length="550" mass="61000">MKTKRRTFWSFFTRIGAGFLAFWLAVMAVFTVLLSQQRAKLMLAEMESKSDKLMGEDTDLLLDPSSYDTTDETELRRRLSKPVFMADSADPPNLQIIETAITDLKSGKVLQSNRWWLELIEGDNLYRVDMSGQPREVCEAVLAGAGTGESKIESLPKMTFEAWADSVPGYRDDAYLKSITIEPTKSGTWEPTGEVRTIECAYDAEQVKGLTLKTMSYSRLVCPGPNGATTEQIAESLSSPARQALREWAEYPSRTNSSQTVEKLWLVRTYRRTIRYCPFAESGAVLVSYAAEGYPLKALLPVLIPVWAFSLVLALFCAAVLSGAQLRVWRKQERIERVRRETTAALAHELKTPLSVLSATAELLGDNLAPEKQAHYLGVIQQQAQRMDGSVRHMLELSRLETGAKALRRTVFSLAELAQERLQAALPADSTIRTEFAAQDKFEVNADRALLARALDALLENAVQHTPEGGCITVHLADGVLSVTNTGDAIPADALPRLWEAYYQADPSRSAKGDGLGLSIAKTVFDLHGFTFGAENTEIGPKFWFRFADK</sequence>
<evidence type="ECO:0000256" key="8">
    <source>
        <dbReference type="SAM" id="Phobius"/>
    </source>
</evidence>
<reference evidence="10 11" key="1">
    <citation type="submission" date="2021-10" db="EMBL/GenBank/DDBJ databases">
        <title>Anaerobic single-cell dispensing facilitates the cultivation of human gut bacteria.</title>
        <authorList>
            <person name="Afrizal A."/>
        </authorList>
    </citation>
    <scope>NUCLEOTIDE SEQUENCE [LARGE SCALE GENOMIC DNA]</scope>
    <source>
        <strain evidence="10 11">CLA-AA-H270</strain>
    </source>
</reference>
<proteinExistence type="predicted"/>
<dbReference type="GO" id="GO:0004721">
    <property type="term" value="F:phosphoprotein phosphatase activity"/>
    <property type="evidence" value="ECO:0007669"/>
    <property type="project" value="TreeGrafter"/>
</dbReference>
<dbReference type="EMBL" id="JAJEPX010000006">
    <property type="protein sequence ID" value="MCC2176228.1"/>
    <property type="molecule type" value="Genomic_DNA"/>
</dbReference>
<keyword evidence="6 10" id="KW-0418">Kinase</keyword>
<dbReference type="PROSITE" id="PS50109">
    <property type="entry name" value="HIS_KIN"/>
    <property type="match status" value="1"/>
</dbReference>
<evidence type="ECO:0000256" key="6">
    <source>
        <dbReference type="ARBA" id="ARBA00022777"/>
    </source>
</evidence>
<keyword evidence="5" id="KW-0808">Transferase</keyword>
<dbReference type="SMART" id="SM00387">
    <property type="entry name" value="HATPase_c"/>
    <property type="match status" value="1"/>
</dbReference>
<dbReference type="PANTHER" id="PTHR45453">
    <property type="entry name" value="PHOSPHATE REGULON SENSOR PROTEIN PHOR"/>
    <property type="match status" value="1"/>
</dbReference>
<evidence type="ECO:0000256" key="7">
    <source>
        <dbReference type="ARBA" id="ARBA00023012"/>
    </source>
</evidence>
<dbReference type="InterPro" id="IPR005467">
    <property type="entry name" value="His_kinase_dom"/>
</dbReference>